<keyword evidence="8" id="KW-1185">Reference proteome</keyword>
<reference evidence="7 8" key="1">
    <citation type="submission" date="2019-07" db="EMBL/GenBank/DDBJ databases">
        <title>Whole genome shotgun sequence of Gluconobacter wancherniae NBRC 103581.</title>
        <authorList>
            <person name="Hosoyama A."/>
            <person name="Uohara A."/>
            <person name="Ohji S."/>
            <person name="Ichikawa N."/>
        </authorList>
    </citation>
    <scope>NUCLEOTIDE SEQUENCE [LARGE SCALE GENOMIC DNA]</scope>
    <source>
        <strain evidence="7 8">NBRC 103581</strain>
    </source>
</reference>
<dbReference type="NCBIfam" id="NF006684">
    <property type="entry name" value="PRK09229.1-5"/>
    <property type="match status" value="1"/>
</dbReference>
<dbReference type="SUPFAM" id="SSF51338">
    <property type="entry name" value="Composite domain of metallo-dependent hydrolases"/>
    <property type="match status" value="1"/>
</dbReference>
<dbReference type="EMBL" id="BJUZ01000001">
    <property type="protein sequence ID" value="GEK93289.1"/>
    <property type="molecule type" value="Genomic_DNA"/>
</dbReference>
<dbReference type="Pfam" id="PF01979">
    <property type="entry name" value="Amidohydro_1"/>
    <property type="match status" value="1"/>
</dbReference>
<sequence>MGLPVHSSSIFAKQALLPDGWRKNVRLEFDANGCFTAVLPDSVPVAGSEHVDVLMPPLPSLHSHAFQRAMAGLTEKRLDPADSFWTWRDQMYRLAARVDPEALQAISAQLYMEMLKSGFTQVAEFHYLHHAPDGTQYENPAEMSQSVVEGALQAGIGMTILPTLYCHAGFGQKLAEGQKRFGSTPEFIAQVISNIGSKYSGNLLVTAGMAIHSLRAASGDDIHKMLALVSDKVPVHIHIAEQVREVEDCLSALGRRPVQWLLDEFPVDHRWCLVHATHLDDRETVRLARSGAVAGLCPITEANLGDGIFPLSKYIDEGGKFGIGTDSNVLLSAMEELRTLEYGQRLFSRKRCRSLPSEATGSVGDWLYQQALHGGSQACAHGGGRLAVGQRADALSIRRQDLSFPDLEIMDMLDSLIFACPSLPVHHVLCAGKWVIRDGRHIHEAAISRAYQKAITTLRS</sequence>
<dbReference type="GO" id="GO:0005829">
    <property type="term" value="C:cytosol"/>
    <property type="evidence" value="ECO:0007669"/>
    <property type="project" value="TreeGrafter"/>
</dbReference>
<feature type="domain" description="Formimidoylglutamate deiminase N-terminal" evidence="6">
    <location>
        <begin position="9"/>
        <end position="49"/>
    </location>
</feature>
<keyword evidence="3" id="KW-0378">Hydrolase</keyword>
<dbReference type="InterPro" id="IPR055156">
    <property type="entry name" value="HutF-like_N"/>
</dbReference>
<dbReference type="SUPFAM" id="SSF51556">
    <property type="entry name" value="Metallo-dependent hydrolases"/>
    <property type="match status" value="1"/>
</dbReference>
<evidence type="ECO:0000313" key="8">
    <source>
        <dbReference type="Proteomes" id="UP000321230"/>
    </source>
</evidence>
<gene>
    <name evidence="7" type="ORF">GWA01_10590</name>
</gene>
<dbReference type="InterPro" id="IPR010252">
    <property type="entry name" value="HutF"/>
</dbReference>
<name>A0A511AYL4_9PROT</name>
<dbReference type="Proteomes" id="UP000321230">
    <property type="component" value="Unassembled WGS sequence"/>
</dbReference>
<organism evidence="7 8">
    <name type="scientific">Gluconobacter wancherniae NBRC 103581</name>
    <dbReference type="NCBI Taxonomy" id="656744"/>
    <lineage>
        <taxon>Bacteria</taxon>
        <taxon>Pseudomonadati</taxon>
        <taxon>Pseudomonadota</taxon>
        <taxon>Alphaproteobacteria</taxon>
        <taxon>Acetobacterales</taxon>
        <taxon>Acetobacteraceae</taxon>
        <taxon>Gluconobacter</taxon>
    </lineage>
</organism>
<dbReference type="NCBIfam" id="TIGR02022">
    <property type="entry name" value="hutF"/>
    <property type="match status" value="1"/>
</dbReference>
<dbReference type="InterPro" id="IPR011059">
    <property type="entry name" value="Metal-dep_hydrolase_composite"/>
</dbReference>
<evidence type="ECO:0000313" key="7">
    <source>
        <dbReference type="EMBL" id="GEK93289.1"/>
    </source>
</evidence>
<keyword evidence="4" id="KW-0862">Zinc</keyword>
<proteinExistence type="predicted"/>
<dbReference type="NCBIfam" id="NF006681">
    <property type="entry name" value="PRK09229.1-2"/>
    <property type="match status" value="1"/>
</dbReference>
<dbReference type="GO" id="GO:0019239">
    <property type="term" value="F:deaminase activity"/>
    <property type="evidence" value="ECO:0007669"/>
    <property type="project" value="TreeGrafter"/>
</dbReference>
<dbReference type="PANTHER" id="PTHR11271:SF48">
    <property type="entry name" value="AMIDOHYDROLASE-RELATED DOMAIN-CONTAINING PROTEIN"/>
    <property type="match status" value="1"/>
</dbReference>
<dbReference type="PANTHER" id="PTHR11271">
    <property type="entry name" value="GUANINE DEAMINASE"/>
    <property type="match status" value="1"/>
</dbReference>
<feature type="domain" description="Amidohydrolase-related" evidence="5">
    <location>
        <begin position="55"/>
        <end position="435"/>
    </location>
</feature>
<dbReference type="GO" id="GO:0046872">
    <property type="term" value="F:metal ion binding"/>
    <property type="evidence" value="ECO:0007669"/>
    <property type="project" value="UniProtKB-KW"/>
</dbReference>
<evidence type="ECO:0000259" key="6">
    <source>
        <dbReference type="Pfam" id="PF22429"/>
    </source>
</evidence>
<evidence type="ECO:0000256" key="1">
    <source>
        <dbReference type="ARBA" id="ARBA00001947"/>
    </source>
</evidence>
<keyword evidence="2" id="KW-0479">Metal-binding</keyword>
<dbReference type="RefSeq" id="WP_146794705.1">
    <property type="nucleotide sequence ID" value="NZ_BARC01000011.1"/>
</dbReference>
<evidence type="ECO:0000256" key="3">
    <source>
        <dbReference type="ARBA" id="ARBA00022801"/>
    </source>
</evidence>
<dbReference type="InterPro" id="IPR006680">
    <property type="entry name" value="Amidohydro-rel"/>
</dbReference>
<accession>A0A511AYL4</accession>
<dbReference type="InterPro" id="IPR032466">
    <property type="entry name" value="Metal_Hydrolase"/>
</dbReference>
<dbReference type="Pfam" id="PF22429">
    <property type="entry name" value="HutF_N"/>
    <property type="match status" value="1"/>
</dbReference>
<evidence type="ECO:0000256" key="4">
    <source>
        <dbReference type="ARBA" id="ARBA00022833"/>
    </source>
</evidence>
<dbReference type="Gene3D" id="3.20.20.140">
    <property type="entry name" value="Metal-dependent hydrolases"/>
    <property type="match status" value="1"/>
</dbReference>
<comment type="caution">
    <text evidence="7">The sequence shown here is derived from an EMBL/GenBank/DDBJ whole genome shotgun (WGS) entry which is preliminary data.</text>
</comment>
<dbReference type="AlphaFoldDB" id="A0A511AYL4"/>
<dbReference type="OrthoDB" id="9796020at2"/>
<protein>
    <submittedName>
        <fullName evidence="7">Formimidoylglutamate deiminase</fullName>
    </submittedName>
</protein>
<evidence type="ECO:0000256" key="2">
    <source>
        <dbReference type="ARBA" id="ARBA00022723"/>
    </source>
</evidence>
<dbReference type="InterPro" id="IPR051607">
    <property type="entry name" value="Metallo-dep_hydrolases"/>
</dbReference>
<comment type="cofactor">
    <cofactor evidence="1">
        <name>Zn(2+)</name>
        <dbReference type="ChEBI" id="CHEBI:29105"/>
    </cofactor>
</comment>
<dbReference type="Gene3D" id="2.30.40.10">
    <property type="entry name" value="Urease, subunit C, domain 1"/>
    <property type="match status" value="1"/>
</dbReference>
<evidence type="ECO:0000259" key="5">
    <source>
        <dbReference type="Pfam" id="PF01979"/>
    </source>
</evidence>